<comment type="caution">
    <text evidence="2">The sequence shown here is derived from an EMBL/GenBank/DDBJ whole genome shotgun (WGS) entry which is preliminary data.</text>
</comment>
<dbReference type="EMBL" id="SRLO01000111">
    <property type="protein sequence ID" value="TNN74716.1"/>
    <property type="molecule type" value="Genomic_DNA"/>
</dbReference>
<feature type="compositionally biased region" description="Gly residues" evidence="1">
    <location>
        <begin position="311"/>
        <end position="322"/>
    </location>
</feature>
<evidence type="ECO:0000313" key="3">
    <source>
        <dbReference type="Proteomes" id="UP000314294"/>
    </source>
</evidence>
<feature type="region of interest" description="Disordered" evidence="1">
    <location>
        <begin position="270"/>
        <end position="330"/>
    </location>
</feature>
<evidence type="ECO:0000256" key="1">
    <source>
        <dbReference type="SAM" id="MobiDB-lite"/>
    </source>
</evidence>
<sequence>MEAGFATRHEDKQKCLCLSATRQRTNEETVGEQLSRCKALWVGCLVAAAGSMRSDVKGVETMSRAARGRTFVCGQQSLVMKMKHRALQVDTDERNLLYRERDSTRTPPPPPCWVGVNEWFGRAQTHHMMQWGGHWADTCSSSQSYELWEEWRRTRRERRIQRGGEHDRLHGFVQQKGKKDLVASNGEVEYPTAHPSLSKARGKEGDGCRGPELPTVTAPFHPERSSGGEERHMFLVSVSLLTLCDDPELLVNMAEICTPVSCVQKERLYRQTPPRRPLRRRGTKTSVTEGPQRITKDSTGRVPVQRQTGSEDGGGGGGGGGLALLRLSSL</sequence>
<keyword evidence="3" id="KW-1185">Reference proteome</keyword>
<organism evidence="2 3">
    <name type="scientific">Liparis tanakae</name>
    <name type="common">Tanaka's snailfish</name>
    <dbReference type="NCBI Taxonomy" id="230148"/>
    <lineage>
        <taxon>Eukaryota</taxon>
        <taxon>Metazoa</taxon>
        <taxon>Chordata</taxon>
        <taxon>Craniata</taxon>
        <taxon>Vertebrata</taxon>
        <taxon>Euteleostomi</taxon>
        <taxon>Actinopterygii</taxon>
        <taxon>Neopterygii</taxon>
        <taxon>Teleostei</taxon>
        <taxon>Neoteleostei</taxon>
        <taxon>Acanthomorphata</taxon>
        <taxon>Eupercaria</taxon>
        <taxon>Perciformes</taxon>
        <taxon>Cottioidei</taxon>
        <taxon>Cottales</taxon>
        <taxon>Liparidae</taxon>
        <taxon>Liparis</taxon>
    </lineage>
</organism>
<dbReference type="Proteomes" id="UP000314294">
    <property type="component" value="Unassembled WGS sequence"/>
</dbReference>
<proteinExistence type="predicted"/>
<dbReference type="AlphaFoldDB" id="A0A4Z2I9L8"/>
<feature type="region of interest" description="Disordered" evidence="1">
    <location>
        <begin position="191"/>
        <end position="227"/>
    </location>
</feature>
<evidence type="ECO:0000313" key="2">
    <source>
        <dbReference type="EMBL" id="TNN74716.1"/>
    </source>
</evidence>
<accession>A0A4Z2I9L8</accession>
<reference evidence="2 3" key="1">
    <citation type="submission" date="2019-03" db="EMBL/GenBank/DDBJ databases">
        <title>First draft genome of Liparis tanakae, snailfish: a comprehensive survey of snailfish specific genes.</title>
        <authorList>
            <person name="Kim W."/>
            <person name="Song I."/>
            <person name="Jeong J.-H."/>
            <person name="Kim D."/>
            <person name="Kim S."/>
            <person name="Ryu S."/>
            <person name="Song J.Y."/>
            <person name="Lee S.K."/>
        </authorList>
    </citation>
    <scope>NUCLEOTIDE SEQUENCE [LARGE SCALE GENOMIC DNA]</scope>
    <source>
        <tissue evidence="2">Muscle</tissue>
    </source>
</reference>
<protein>
    <submittedName>
        <fullName evidence="2">Uncharacterized protein</fullName>
    </submittedName>
</protein>
<gene>
    <name evidence="2" type="ORF">EYF80_015034</name>
</gene>
<name>A0A4Z2I9L8_9TELE</name>